<dbReference type="Proteomes" id="UP000091979">
    <property type="component" value="Unassembled WGS sequence"/>
</dbReference>
<evidence type="ECO:0000313" key="2">
    <source>
        <dbReference type="Proteomes" id="UP000091979"/>
    </source>
</evidence>
<protein>
    <submittedName>
        <fullName evidence="1">Uncharacterized protein</fullName>
    </submittedName>
</protein>
<evidence type="ECO:0000313" key="1">
    <source>
        <dbReference type="EMBL" id="OBQ46274.1"/>
    </source>
</evidence>
<dbReference type="PATRIC" id="fig|1560234.3.peg.1783"/>
<dbReference type="EMBL" id="JXMS01000027">
    <property type="protein sequence ID" value="OBQ46274.1"/>
    <property type="molecule type" value="Genomic_DNA"/>
</dbReference>
<reference evidence="1 2" key="1">
    <citation type="submission" date="2015-01" db="EMBL/GenBank/DDBJ databases">
        <title>Desulfovibrio sp. JC271 draft genome sequence.</title>
        <authorList>
            <person name="Shivani Y."/>
            <person name="Subhash Y."/>
            <person name="Sasikala C."/>
            <person name="Ramana C.V."/>
        </authorList>
    </citation>
    <scope>NUCLEOTIDE SEQUENCE [LARGE SCALE GENOMIC DNA]</scope>
    <source>
        <strain evidence="1 2">JC271</strain>
    </source>
</reference>
<keyword evidence="2" id="KW-1185">Reference proteome</keyword>
<dbReference type="AlphaFoldDB" id="A0A1B7XA71"/>
<comment type="caution">
    <text evidence="1">The sequence shown here is derived from an EMBL/GenBank/DDBJ whole genome shotgun (WGS) entry which is preliminary data.</text>
</comment>
<proteinExistence type="predicted"/>
<name>A0A1B7XA71_9BACT</name>
<sequence>MSVCIVLVQISAASAGTCYWNNGTMLFTGDAVQQALCLTPPVRTNGVVGGKDDGLPSTLDELVGREFDFSREAVEEYFTEQGLFEDELGGMLSLRVSRARGKPAAYFVLHDSNGPSFGTKTFSPDINVSERINDLKQFGRRWHVLIGRNGNSQTLIDFFKPLRSTYFETRDAGARSKGRFLHVGLVQPIRKDSAGTGKPCIPLPAYSAEQYRRLAQVYVAASYRAERWLIPAYAAQLNKYGKAPVCQGGPKGFDLAEWAGALRTVYREIYTGN</sequence>
<organism evidence="1 2">
    <name type="scientific">Halodesulfovibrio spirochaetisodalis</name>
    <dbReference type="NCBI Taxonomy" id="1560234"/>
    <lineage>
        <taxon>Bacteria</taxon>
        <taxon>Pseudomonadati</taxon>
        <taxon>Thermodesulfobacteriota</taxon>
        <taxon>Desulfovibrionia</taxon>
        <taxon>Desulfovibrionales</taxon>
        <taxon>Desulfovibrionaceae</taxon>
        <taxon>Halodesulfovibrio</taxon>
    </lineage>
</organism>
<gene>
    <name evidence="1" type="ORF">SP90_13340</name>
</gene>
<accession>A0A1B7XA71</accession>